<dbReference type="RefSeq" id="WP_345424735.1">
    <property type="nucleotide sequence ID" value="NZ_AP031496.1"/>
</dbReference>
<comment type="caution">
    <text evidence="1">The sequence shown here is derived from an EMBL/GenBank/DDBJ whole genome shotgun (WGS) entry which is preliminary data.</text>
</comment>
<proteinExistence type="predicted"/>
<dbReference type="AlphaFoldDB" id="A0AAV3U5J3"/>
<keyword evidence="2" id="KW-1185">Reference proteome</keyword>
<sequence length="164" mass="18378">MDPVTYLFSAYLNTVQSNVHRQLTDSIGTEIKAVTIEYQGMTIPFQYQMWRIKDDSVCGSYSQDIQTYSQCTVKARDLFSDLCTHLSENPKNHWRHIKSKNMYCNASITYKPTIASISAGTEQSDLAKARKACNSATVAAMGASDPSLIEERKVACAKYEALKK</sequence>
<gene>
    <name evidence="1" type="ORF">GCM10025791_32710</name>
</gene>
<accession>A0AAV3U5J3</accession>
<organism evidence="1 2">
    <name type="scientific">Halioxenophilus aromaticivorans</name>
    <dbReference type="NCBI Taxonomy" id="1306992"/>
    <lineage>
        <taxon>Bacteria</taxon>
        <taxon>Pseudomonadati</taxon>
        <taxon>Pseudomonadota</taxon>
        <taxon>Gammaproteobacteria</taxon>
        <taxon>Alteromonadales</taxon>
        <taxon>Alteromonadaceae</taxon>
        <taxon>Halioxenophilus</taxon>
    </lineage>
</organism>
<dbReference type="EMBL" id="BAABLX010000028">
    <property type="protein sequence ID" value="GAA4949895.1"/>
    <property type="molecule type" value="Genomic_DNA"/>
</dbReference>
<evidence type="ECO:0000313" key="2">
    <source>
        <dbReference type="Proteomes" id="UP001409585"/>
    </source>
</evidence>
<dbReference type="Proteomes" id="UP001409585">
    <property type="component" value="Unassembled WGS sequence"/>
</dbReference>
<protein>
    <submittedName>
        <fullName evidence="1">Uncharacterized protein</fullName>
    </submittedName>
</protein>
<reference evidence="2" key="1">
    <citation type="journal article" date="2019" name="Int. J. Syst. Evol. Microbiol.">
        <title>The Global Catalogue of Microorganisms (GCM) 10K type strain sequencing project: providing services to taxonomists for standard genome sequencing and annotation.</title>
        <authorList>
            <consortium name="The Broad Institute Genomics Platform"/>
            <consortium name="The Broad Institute Genome Sequencing Center for Infectious Disease"/>
            <person name="Wu L."/>
            <person name="Ma J."/>
        </authorList>
    </citation>
    <scope>NUCLEOTIDE SEQUENCE [LARGE SCALE GENOMIC DNA]</scope>
    <source>
        <strain evidence="2">JCM 19134</strain>
    </source>
</reference>
<name>A0AAV3U5J3_9ALTE</name>
<evidence type="ECO:0000313" key="1">
    <source>
        <dbReference type="EMBL" id="GAA4949895.1"/>
    </source>
</evidence>